<evidence type="ECO:0000256" key="1">
    <source>
        <dbReference type="ARBA" id="ARBA00022450"/>
    </source>
</evidence>
<dbReference type="Pfam" id="PF16197">
    <property type="entry name" value="KAsynt_C_assoc"/>
    <property type="match status" value="1"/>
</dbReference>
<dbReference type="Pfam" id="PF00109">
    <property type="entry name" value="ketoacyl-synt"/>
    <property type="match status" value="1"/>
</dbReference>
<evidence type="ECO:0000259" key="4">
    <source>
        <dbReference type="PROSITE" id="PS50075"/>
    </source>
</evidence>
<dbReference type="PANTHER" id="PTHR43775:SF37">
    <property type="entry name" value="SI:DKEY-61P9.11"/>
    <property type="match status" value="1"/>
</dbReference>
<evidence type="ECO:0000256" key="3">
    <source>
        <dbReference type="ARBA" id="ARBA00022679"/>
    </source>
</evidence>
<dbReference type="SUPFAM" id="SSF52777">
    <property type="entry name" value="CoA-dependent acyltransferases"/>
    <property type="match status" value="2"/>
</dbReference>
<name>A0ABX7V854_9GAMM</name>
<dbReference type="SMART" id="SM01294">
    <property type="entry name" value="PKS_PP_betabranch"/>
    <property type="match status" value="1"/>
</dbReference>
<dbReference type="Pfam" id="PF02801">
    <property type="entry name" value="Ketoacyl-synt_C"/>
    <property type="match status" value="1"/>
</dbReference>
<dbReference type="Pfam" id="PF00550">
    <property type="entry name" value="PP-binding"/>
    <property type="match status" value="2"/>
</dbReference>
<dbReference type="InterPro" id="IPR014031">
    <property type="entry name" value="Ketoacyl_synth_C"/>
</dbReference>
<sequence length="1327" mass="144576">MNTRENIAVIGMSGLFPQVNYDLNAFKSLLAAGYDFIAPADEKRTAMLGLSPETAYLPCGQVASFADFDYRLFGLSKREALHMEPQQRVLLQLTYLALLDCGYKIKSLKGSNTGVFVAGSASNYANLIGHNEYLTGTLPAALAGRISFQFGFNAPAYNIETACSSSLVAVYEAVAKLQSEEIDMAVAGGARIFTSLAESDAKLDIISASGRCQTFSQHADGIGLGEGGGIVVLKRLSDALRDNDQIRAVIRGGAVNQNASDTTNFTAPSVTAQQNLLDKAKQNAGLSGHNLDVVEAHGTGTKLGDPIELKALEQSNREAQPVWLTSVKSNIGHLDSAAGIAGFIKSVLMLESGQVFPSIHAEPLTEFADWQSIPLSVATELSPLSEHALVGVSSFGMTGTNAHIILSKAPRVNADEGDALRDSELIFVSGHTQQAVENQLSAIKAGLSERSADQSLVAAINSQEQGLTFRCATSVSALLAGSEVSVHPVVEEVFPVWLLGNEIPLDVDPLIMQLNPQERAQYQALIAHNEPSSEVKALAYHSTILSRIKAFGISLDALLGIGKGNLLIKLLKQEVSIEQAATMWHTQPVNSLAEDKLIQVLGHFAQQGRPIYCGLYNSELHQKVATMLGREGAAECCPLFDLAPDACTQMLFVRGCQLLSDPAVRSTQSGVFILPFDMESLWPEVAPVVSALPQTDDTVCNEVVSSVELSPRERAKEIWCALLEVDDIADEDDFFELGGDSLLQTSLASKVQQEFGFDFDFDHMYDIDSFKEFVDFCVAHQVGETDDDLAPVSILPVVTEIWQALLDETEIQKDDDFFDLGGTSLQQTKLEALIEQHFGLAIEFDVLYDHPTLAEFSEHIGQQIQLKSDAPSQNAPSEFVECDQVVALVDKSVTASSAQSRMWFLQQMAPQSGAYNVSLTFSTLEALSVEKVTEVLHVLMQRHEALRCQLRPQHSGTDVELQVCAQMPLPFTHHKLVAGSGVQESLKSSHLAPFDLQHGPLWRCVLVEADALFWIQFTVHHAVADEWAMNILTDEFQSLYLGHALPDVATTLSQHAQNELNWKTSDGYAASADFWQQQLKQGVPALALPYDSADTSELKGSWLRIAINRELTSQLKHLAKSLRVSLYSVLASGFATVLANECDQTELVVGMPVAGRTSLELEGVVGCFVNTLPILYQVNDQHSWSEHIGVQAKTISACLKHQTYPLEAIIDALAVDRNKDGSSLIQAVFSLQQGVSNKLSDAFLQPEELASDTAWFDISAAMWESNSELEAVLAFNATRFNTTTIESLWDAYIDVLSMMVETPDQQIMAALSNVDESSQWNEQQFKL</sequence>
<dbReference type="SUPFAM" id="SSF47336">
    <property type="entry name" value="ACP-like"/>
    <property type="match status" value="2"/>
</dbReference>
<feature type="domain" description="Ketosynthase family 3 (KS3)" evidence="5">
    <location>
        <begin position="4"/>
        <end position="408"/>
    </location>
</feature>
<dbReference type="InterPro" id="IPR023213">
    <property type="entry name" value="CAT-like_dom_sf"/>
</dbReference>
<feature type="domain" description="Carrier" evidence="4">
    <location>
        <begin position="706"/>
        <end position="781"/>
    </location>
</feature>
<keyword evidence="1" id="KW-0596">Phosphopantetheine</keyword>
<feature type="domain" description="Carrier" evidence="4">
    <location>
        <begin position="789"/>
        <end position="864"/>
    </location>
</feature>
<evidence type="ECO:0000259" key="5">
    <source>
        <dbReference type="PROSITE" id="PS52004"/>
    </source>
</evidence>
<dbReference type="Pfam" id="PF00668">
    <property type="entry name" value="Condensation"/>
    <property type="match status" value="1"/>
</dbReference>
<dbReference type="InterPro" id="IPR009081">
    <property type="entry name" value="PP-bd_ACP"/>
</dbReference>
<protein>
    <recommendedName>
        <fullName evidence="8">Carrier domain-containing protein</fullName>
    </recommendedName>
</protein>
<reference evidence="6 7" key="1">
    <citation type="submission" date="2021-03" db="EMBL/GenBank/DDBJ databases">
        <title>Complete Genome of Pseudoalteromonas viridis Strain BBR56, a new biocontrol bacterial candidate.</title>
        <authorList>
            <person name="Handayani D.P."/>
            <person name="Isnansetyo A."/>
            <person name="Istiqomah I."/>
            <person name="Jumina J."/>
        </authorList>
    </citation>
    <scope>NUCLEOTIDE SEQUENCE [LARGE SCALE GENOMIC DNA]</scope>
    <source>
        <strain evidence="6 7">BBR56</strain>
    </source>
</reference>
<organism evidence="6 7">
    <name type="scientific">Pseudoalteromonas viridis</name>
    <dbReference type="NCBI Taxonomy" id="339617"/>
    <lineage>
        <taxon>Bacteria</taxon>
        <taxon>Pseudomonadati</taxon>
        <taxon>Pseudomonadota</taxon>
        <taxon>Gammaproteobacteria</taxon>
        <taxon>Alteromonadales</taxon>
        <taxon>Pseudoalteromonadaceae</taxon>
        <taxon>Pseudoalteromonas</taxon>
    </lineage>
</organism>
<dbReference type="SUPFAM" id="SSF53901">
    <property type="entry name" value="Thiolase-like"/>
    <property type="match status" value="1"/>
</dbReference>
<dbReference type="Gene3D" id="3.30.559.10">
    <property type="entry name" value="Chloramphenicol acetyltransferase-like domain"/>
    <property type="match status" value="1"/>
</dbReference>
<proteinExistence type="predicted"/>
<dbReference type="CDD" id="cd00833">
    <property type="entry name" value="PKS"/>
    <property type="match status" value="1"/>
</dbReference>
<dbReference type="RefSeq" id="WP_209053155.1">
    <property type="nucleotide sequence ID" value="NZ_CP072425.1"/>
</dbReference>
<dbReference type="Gene3D" id="3.40.47.10">
    <property type="match status" value="1"/>
</dbReference>
<evidence type="ECO:0000313" key="7">
    <source>
        <dbReference type="Proteomes" id="UP000665025"/>
    </source>
</evidence>
<evidence type="ECO:0000256" key="2">
    <source>
        <dbReference type="ARBA" id="ARBA00022553"/>
    </source>
</evidence>
<gene>
    <name evidence="6" type="ORF">J5X90_06460</name>
</gene>
<dbReference type="InterPro" id="IPR014030">
    <property type="entry name" value="Ketoacyl_synth_N"/>
</dbReference>
<accession>A0ABX7V854</accession>
<dbReference type="Gene3D" id="3.30.559.30">
    <property type="entry name" value="Nonribosomal peptide synthetase, condensation domain"/>
    <property type="match status" value="1"/>
</dbReference>
<dbReference type="InterPro" id="IPR020841">
    <property type="entry name" value="PKS_Beta-ketoAc_synthase_dom"/>
</dbReference>
<dbReference type="Gene3D" id="1.10.1200.10">
    <property type="entry name" value="ACP-like"/>
    <property type="match status" value="2"/>
</dbReference>
<keyword evidence="3" id="KW-0808">Transferase</keyword>
<dbReference type="EMBL" id="CP072425">
    <property type="protein sequence ID" value="QTL36670.1"/>
    <property type="molecule type" value="Genomic_DNA"/>
</dbReference>
<dbReference type="Proteomes" id="UP000665025">
    <property type="component" value="Chromosome 1"/>
</dbReference>
<evidence type="ECO:0000313" key="6">
    <source>
        <dbReference type="EMBL" id="QTL36670.1"/>
    </source>
</evidence>
<dbReference type="InterPro" id="IPR050091">
    <property type="entry name" value="PKS_NRPS_Biosynth_Enz"/>
</dbReference>
<dbReference type="SMART" id="SM00825">
    <property type="entry name" value="PKS_KS"/>
    <property type="match status" value="1"/>
</dbReference>
<dbReference type="PROSITE" id="PS50075">
    <property type="entry name" value="CARRIER"/>
    <property type="match status" value="2"/>
</dbReference>
<dbReference type="InterPro" id="IPR016039">
    <property type="entry name" value="Thiolase-like"/>
</dbReference>
<dbReference type="PANTHER" id="PTHR43775">
    <property type="entry name" value="FATTY ACID SYNTHASE"/>
    <property type="match status" value="1"/>
</dbReference>
<keyword evidence="2" id="KW-0597">Phosphoprotein</keyword>
<dbReference type="PROSITE" id="PS52004">
    <property type="entry name" value="KS3_2"/>
    <property type="match status" value="1"/>
</dbReference>
<evidence type="ECO:0008006" key="8">
    <source>
        <dbReference type="Google" id="ProtNLM"/>
    </source>
</evidence>
<dbReference type="InterPro" id="IPR032821">
    <property type="entry name" value="PKS_assoc"/>
</dbReference>
<dbReference type="InterPro" id="IPR001242">
    <property type="entry name" value="Condensation_dom"/>
</dbReference>
<keyword evidence="7" id="KW-1185">Reference proteome</keyword>
<dbReference type="InterPro" id="IPR036736">
    <property type="entry name" value="ACP-like_sf"/>
</dbReference>